<feature type="transmembrane region" description="Helical" evidence="2">
    <location>
        <begin position="158"/>
        <end position="179"/>
    </location>
</feature>
<dbReference type="OrthoDB" id="2576041at2759"/>
<protein>
    <submittedName>
        <fullName evidence="3">Uncharacterized protein</fullName>
    </submittedName>
</protein>
<evidence type="ECO:0000313" key="4">
    <source>
        <dbReference type="Proteomes" id="UP000193218"/>
    </source>
</evidence>
<comment type="caution">
    <text evidence="3">The sequence shown here is derived from an EMBL/GenBank/DDBJ whole genome shotgun (WGS) entry which is preliminary data.</text>
</comment>
<dbReference type="InParanoid" id="A0A1Y1UMC7"/>
<dbReference type="RefSeq" id="XP_021872566.1">
    <property type="nucleotide sequence ID" value="XM_022015404.1"/>
</dbReference>
<evidence type="ECO:0000256" key="2">
    <source>
        <dbReference type="SAM" id="Phobius"/>
    </source>
</evidence>
<keyword evidence="4" id="KW-1185">Reference proteome</keyword>
<dbReference type="GeneID" id="33557213"/>
<feature type="transmembrane region" description="Helical" evidence="2">
    <location>
        <begin position="74"/>
        <end position="95"/>
    </location>
</feature>
<dbReference type="AlphaFoldDB" id="A0A1Y1UMC7"/>
<feature type="transmembrane region" description="Helical" evidence="2">
    <location>
        <begin position="200"/>
        <end position="220"/>
    </location>
</feature>
<feature type="compositionally biased region" description="Basic and acidic residues" evidence="1">
    <location>
        <begin position="45"/>
        <end position="58"/>
    </location>
</feature>
<proteinExistence type="predicted"/>
<feature type="region of interest" description="Disordered" evidence="1">
    <location>
        <begin position="1"/>
        <end position="62"/>
    </location>
</feature>
<keyword evidence="2" id="KW-0472">Membrane</keyword>
<reference evidence="3 4" key="1">
    <citation type="submission" date="2017-03" db="EMBL/GenBank/DDBJ databases">
        <title>Widespread Adenine N6-methylation of Active Genes in Fungi.</title>
        <authorList>
            <consortium name="DOE Joint Genome Institute"/>
            <person name="Mondo S.J."/>
            <person name="Dannebaum R.O."/>
            <person name="Kuo R.C."/>
            <person name="Louie K.B."/>
            <person name="Bewick A.J."/>
            <person name="Labutti K."/>
            <person name="Haridas S."/>
            <person name="Kuo A."/>
            <person name="Salamov A."/>
            <person name="Ahrendt S.R."/>
            <person name="Lau R."/>
            <person name="Bowen B.P."/>
            <person name="Lipzen A."/>
            <person name="Sullivan W."/>
            <person name="Andreopoulos W.B."/>
            <person name="Clum A."/>
            <person name="Lindquist E."/>
            <person name="Daum C."/>
            <person name="Northen T.R."/>
            <person name="Ramamoorthy G."/>
            <person name="Schmitz R.J."/>
            <person name="Gryganskyi A."/>
            <person name="Culley D."/>
            <person name="Magnuson J."/>
            <person name="James T.Y."/>
            <person name="O'Malley M.A."/>
            <person name="Stajich J.E."/>
            <person name="Spatafora J.W."/>
            <person name="Visel A."/>
            <person name="Grigoriev I.V."/>
        </authorList>
    </citation>
    <scope>NUCLEOTIDE SEQUENCE [LARGE SCALE GENOMIC DNA]</scope>
    <source>
        <strain evidence="3 4">NRRL Y-17943</strain>
    </source>
</reference>
<sequence>MSEKRTGDERSRSKSSRRTGSRSAKRSKPRPPRAEKDSSAPAAEDLGRDRDPEKRPPDPFENYQYPNDRGFLRILLLLLELLGVVLLFVLCFAPPNLASGSVSVLRDTAGEEFVGVLRKCSASTCDPWLGGSTDASSASSDSLDFPTMYLTTGLATLSAFWILLYLLIFTFIRFAFFGVPPSIESSGKRQAWKRFAYRATRVWLVVLCILIGAILLDVIVKGSQYRSLEKLSGIDGVGPGIASESLRYQFQKVSGGSIC</sequence>
<evidence type="ECO:0000313" key="3">
    <source>
        <dbReference type="EMBL" id="ORX38644.1"/>
    </source>
</evidence>
<gene>
    <name evidence="3" type="ORF">BD324DRAFT_621768</name>
</gene>
<organism evidence="3 4">
    <name type="scientific">Kockovaella imperatae</name>
    <dbReference type="NCBI Taxonomy" id="4999"/>
    <lineage>
        <taxon>Eukaryota</taxon>
        <taxon>Fungi</taxon>
        <taxon>Dikarya</taxon>
        <taxon>Basidiomycota</taxon>
        <taxon>Agaricomycotina</taxon>
        <taxon>Tremellomycetes</taxon>
        <taxon>Tremellales</taxon>
        <taxon>Cuniculitremaceae</taxon>
        <taxon>Kockovaella</taxon>
    </lineage>
</organism>
<feature type="compositionally biased region" description="Basic and acidic residues" evidence="1">
    <location>
        <begin position="1"/>
        <end position="12"/>
    </location>
</feature>
<keyword evidence="2" id="KW-1133">Transmembrane helix</keyword>
<feature type="compositionally biased region" description="Basic residues" evidence="1">
    <location>
        <begin position="13"/>
        <end position="31"/>
    </location>
</feature>
<dbReference type="Proteomes" id="UP000193218">
    <property type="component" value="Unassembled WGS sequence"/>
</dbReference>
<keyword evidence="2" id="KW-0812">Transmembrane</keyword>
<name>A0A1Y1UMC7_9TREE</name>
<dbReference type="EMBL" id="NBSH01000004">
    <property type="protein sequence ID" value="ORX38644.1"/>
    <property type="molecule type" value="Genomic_DNA"/>
</dbReference>
<evidence type="ECO:0000256" key="1">
    <source>
        <dbReference type="SAM" id="MobiDB-lite"/>
    </source>
</evidence>
<accession>A0A1Y1UMC7</accession>